<accession>A0A328NGX6</accession>
<comment type="caution">
    <text evidence="3">The sequence shown here is derived from an EMBL/GenBank/DDBJ whole genome shotgun (WGS) entry which is preliminary data.</text>
</comment>
<evidence type="ECO:0000256" key="1">
    <source>
        <dbReference type="SAM" id="MobiDB-lite"/>
    </source>
</evidence>
<feature type="compositionally biased region" description="Basic and acidic residues" evidence="1">
    <location>
        <begin position="118"/>
        <end position="135"/>
    </location>
</feature>
<evidence type="ECO:0000313" key="3">
    <source>
        <dbReference type="EMBL" id="RAO26445.1"/>
    </source>
</evidence>
<reference evidence="3 4" key="1">
    <citation type="submission" date="2018-03" db="EMBL/GenBank/DDBJ databases">
        <title>Defining the species Micromonospora saelicesensis and Micromonospora noduli under the framework of genomics.</title>
        <authorList>
            <person name="Riesco R."/>
            <person name="Trujillo M.E."/>
        </authorList>
    </citation>
    <scope>NUCLEOTIDE SEQUENCE [LARGE SCALE GENOMIC DNA]</scope>
    <source>
        <strain evidence="3 4">PSN13</strain>
    </source>
</reference>
<dbReference type="AlphaFoldDB" id="A0A328NGX6"/>
<evidence type="ECO:0000256" key="2">
    <source>
        <dbReference type="SAM" id="SignalP"/>
    </source>
</evidence>
<feature type="compositionally biased region" description="Low complexity" evidence="1">
    <location>
        <begin position="38"/>
        <end position="49"/>
    </location>
</feature>
<protein>
    <submittedName>
        <fullName evidence="3">Uncharacterized protein</fullName>
    </submittedName>
</protein>
<dbReference type="PROSITE" id="PS51318">
    <property type="entry name" value="TAT"/>
    <property type="match status" value="1"/>
</dbReference>
<evidence type="ECO:0000313" key="4">
    <source>
        <dbReference type="Proteomes" id="UP000249419"/>
    </source>
</evidence>
<feature type="region of interest" description="Disordered" evidence="1">
    <location>
        <begin position="206"/>
        <end position="337"/>
    </location>
</feature>
<feature type="compositionally biased region" description="Basic and acidic residues" evidence="1">
    <location>
        <begin position="55"/>
        <end position="66"/>
    </location>
</feature>
<dbReference type="Proteomes" id="UP000249419">
    <property type="component" value="Unassembled WGS sequence"/>
</dbReference>
<feature type="compositionally biased region" description="Low complexity" evidence="1">
    <location>
        <begin position="162"/>
        <end position="171"/>
    </location>
</feature>
<proteinExistence type="predicted"/>
<feature type="compositionally biased region" description="Basic and acidic residues" evidence="1">
    <location>
        <begin position="328"/>
        <end position="337"/>
    </location>
</feature>
<feature type="chain" id="PRO_5016287686" evidence="2">
    <location>
        <begin position="30"/>
        <end position="337"/>
    </location>
</feature>
<name>A0A328NGX6_9ACTN</name>
<feature type="signal peptide" evidence="2">
    <location>
        <begin position="1"/>
        <end position="29"/>
    </location>
</feature>
<organism evidence="3 4">
    <name type="scientific">Micromonospora saelicesensis</name>
    <dbReference type="NCBI Taxonomy" id="285676"/>
    <lineage>
        <taxon>Bacteria</taxon>
        <taxon>Bacillati</taxon>
        <taxon>Actinomycetota</taxon>
        <taxon>Actinomycetes</taxon>
        <taxon>Micromonosporales</taxon>
        <taxon>Micromonosporaceae</taxon>
        <taxon>Micromonospora</taxon>
    </lineage>
</organism>
<feature type="compositionally biased region" description="Basic and acidic residues" evidence="1">
    <location>
        <begin position="75"/>
        <end position="93"/>
    </location>
</feature>
<feature type="region of interest" description="Disordered" evidence="1">
    <location>
        <begin position="28"/>
        <end position="181"/>
    </location>
</feature>
<gene>
    <name evidence="3" type="ORF">PSN13_06473</name>
</gene>
<dbReference type="InterPro" id="IPR006311">
    <property type="entry name" value="TAT_signal"/>
</dbReference>
<feature type="compositionally biased region" description="Pro residues" evidence="1">
    <location>
        <begin position="142"/>
        <end position="161"/>
    </location>
</feature>
<sequence length="337" mass="34648">MQSRTVRRLILGAAFGAAGALAFAAPANADDSQQPGGVLDTVVEVVDQVAPKPTKAPEPEHTKEPEAPAEPQAGHGEEPGKPEQNDEADHGTDEQQPADGEPEDEAPTSTTPPADPIEQVKDGLEQVVEPVKDAVEDVTTPTPIPSPPVVVVPVPPTPAPVATPTQPAQPAEPAPLDEPTTIEAPTEREPLVPAVDLPDLPTVIGPVGSTTMLPGIPPAIASAEEPAPAPQCTGDRDDQAEPDHGRGVVRTITDRRGRPPAADRKPAPVKPCPTPVGPDGQAFTAGSVKPPPPTGEQLVALTAGGAYSPPVLHRLTQLRPRGDIPAGRTEHPEPGPA</sequence>
<feature type="compositionally biased region" description="Basic and acidic residues" evidence="1">
    <location>
        <begin position="234"/>
        <end position="266"/>
    </location>
</feature>
<dbReference type="RefSeq" id="WP_112678827.1">
    <property type="nucleotide sequence ID" value="NZ_PYAG01000041.1"/>
</dbReference>
<dbReference type="EMBL" id="PYAG01000041">
    <property type="protein sequence ID" value="RAO26445.1"/>
    <property type="molecule type" value="Genomic_DNA"/>
</dbReference>
<keyword evidence="2" id="KW-0732">Signal</keyword>